<evidence type="ECO:0000256" key="1">
    <source>
        <dbReference type="ARBA" id="ARBA00004651"/>
    </source>
</evidence>
<evidence type="ECO:0000256" key="6">
    <source>
        <dbReference type="SAM" id="Phobius"/>
    </source>
</evidence>
<dbReference type="EMBL" id="MFZI01000016">
    <property type="protein sequence ID" value="OGK21513.1"/>
    <property type="molecule type" value="Genomic_DNA"/>
</dbReference>
<evidence type="ECO:0000256" key="3">
    <source>
        <dbReference type="ARBA" id="ARBA00022692"/>
    </source>
</evidence>
<dbReference type="AlphaFoldDB" id="A0A1F7GRP5"/>
<feature type="transmembrane region" description="Helical" evidence="6">
    <location>
        <begin position="343"/>
        <end position="362"/>
    </location>
</feature>
<sequence>MIPRLIDFIKRPTSKNVVINTLGNYLNVFFTALFALILVRILTPSQYGVLSVLLGIAYVLANVLDFGTTATIYSYLPDLYEKKTYQLYRFIKSTFFYQSLFSFIVIAFLLISFPFLDKVFFKTGAPWWELALTAFSVLFLIWQNFLQNILFAAKKFVKTNLYLNLANIVKTLLLLLIIVTKTAGIGSVIFVFGILGPIIFFMLLFFEKKDLVPIFIETKIDKNEFRFKYTLTYFLASQFFNLGLRMDLFLLSYFRSKAEVGYYGLSQKIILTVITTVISITQVLSPSFANITKKEEVISQLKTGFMYLLVPAGLFFLIFITPNQVFDLFFTGKFAETAPITKALTLPFILYALGSLPMLFLLYTVKKPIYILISNIVFFLILTLGSWWLIPKMGVYGPPWAITAALIVAIAIQVIASIREIRYKFFVQKNY</sequence>
<evidence type="ECO:0000256" key="5">
    <source>
        <dbReference type="ARBA" id="ARBA00023136"/>
    </source>
</evidence>
<reference evidence="7 8" key="1">
    <citation type="journal article" date="2016" name="Nat. Commun.">
        <title>Thousands of microbial genomes shed light on interconnected biogeochemical processes in an aquifer system.</title>
        <authorList>
            <person name="Anantharaman K."/>
            <person name="Brown C.T."/>
            <person name="Hug L.A."/>
            <person name="Sharon I."/>
            <person name="Castelle C.J."/>
            <person name="Probst A.J."/>
            <person name="Thomas B.C."/>
            <person name="Singh A."/>
            <person name="Wilkins M.J."/>
            <person name="Karaoz U."/>
            <person name="Brodie E.L."/>
            <person name="Williams K.H."/>
            <person name="Hubbard S.S."/>
            <person name="Banfield J.F."/>
        </authorList>
    </citation>
    <scope>NUCLEOTIDE SEQUENCE [LARGE SCALE GENOMIC DNA]</scope>
</reference>
<evidence type="ECO:0000256" key="2">
    <source>
        <dbReference type="ARBA" id="ARBA00022475"/>
    </source>
</evidence>
<dbReference type="Pfam" id="PF01943">
    <property type="entry name" value="Polysacc_synt"/>
    <property type="match status" value="1"/>
</dbReference>
<feature type="transmembrane region" description="Helical" evidence="6">
    <location>
        <begin position="49"/>
        <end position="75"/>
    </location>
</feature>
<protein>
    <recommendedName>
        <fullName evidence="9">Polysaccharide biosynthesis protein C-terminal domain-containing protein</fullName>
    </recommendedName>
</protein>
<keyword evidence="5 6" id="KW-0472">Membrane</keyword>
<comment type="subcellular location">
    <subcellularLocation>
        <location evidence="1">Cell membrane</location>
        <topology evidence="1">Multi-pass membrane protein</topology>
    </subcellularLocation>
</comment>
<evidence type="ECO:0000313" key="7">
    <source>
        <dbReference type="EMBL" id="OGK21513.1"/>
    </source>
</evidence>
<feature type="transmembrane region" description="Helical" evidence="6">
    <location>
        <begin position="95"/>
        <end position="115"/>
    </location>
</feature>
<dbReference type="InterPro" id="IPR002797">
    <property type="entry name" value="Polysacc_synth"/>
</dbReference>
<feature type="transmembrane region" description="Helical" evidence="6">
    <location>
        <begin position="305"/>
        <end position="323"/>
    </location>
</feature>
<feature type="transmembrane region" description="Helical" evidence="6">
    <location>
        <begin position="369"/>
        <end position="390"/>
    </location>
</feature>
<feature type="transmembrane region" description="Helical" evidence="6">
    <location>
        <begin position="161"/>
        <end position="179"/>
    </location>
</feature>
<dbReference type="InterPro" id="IPR050833">
    <property type="entry name" value="Poly_Biosynth_Transport"/>
</dbReference>
<organism evidence="7 8">
    <name type="scientific">Candidatus Roizmanbacteria bacterium RIFCSPHIGHO2_01_FULL_39_8</name>
    <dbReference type="NCBI Taxonomy" id="1802033"/>
    <lineage>
        <taxon>Bacteria</taxon>
        <taxon>Candidatus Roizmaniibacteriota</taxon>
    </lineage>
</organism>
<dbReference type="PANTHER" id="PTHR30250">
    <property type="entry name" value="PST FAMILY PREDICTED COLANIC ACID TRANSPORTER"/>
    <property type="match status" value="1"/>
</dbReference>
<keyword evidence="3 6" id="KW-0812">Transmembrane</keyword>
<feature type="transmembrane region" description="Helical" evidence="6">
    <location>
        <begin position="396"/>
        <end position="416"/>
    </location>
</feature>
<evidence type="ECO:0000256" key="4">
    <source>
        <dbReference type="ARBA" id="ARBA00022989"/>
    </source>
</evidence>
<dbReference type="GO" id="GO:0005886">
    <property type="term" value="C:plasma membrane"/>
    <property type="evidence" value="ECO:0007669"/>
    <property type="project" value="UniProtKB-SubCell"/>
</dbReference>
<name>A0A1F7GRP5_9BACT</name>
<feature type="transmembrane region" description="Helical" evidence="6">
    <location>
        <begin position="227"/>
        <end position="244"/>
    </location>
</feature>
<comment type="caution">
    <text evidence="7">The sequence shown here is derived from an EMBL/GenBank/DDBJ whole genome shotgun (WGS) entry which is preliminary data.</text>
</comment>
<evidence type="ECO:0000313" key="8">
    <source>
        <dbReference type="Proteomes" id="UP000177026"/>
    </source>
</evidence>
<proteinExistence type="predicted"/>
<dbReference type="PANTHER" id="PTHR30250:SF11">
    <property type="entry name" value="O-ANTIGEN TRANSPORTER-RELATED"/>
    <property type="match status" value="1"/>
</dbReference>
<feature type="transmembrane region" description="Helical" evidence="6">
    <location>
        <begin position="264"/>
        <end position="284"/>
    </location>
</feature>
<dbReference type="Proteomes" id="UP000177026">
    <property type="component" value="Unassembled WGS sequence"/>
</dbReference>
<gene>
    <name evidence="7" type="ORF">A2866_06475</name>
</gene>
<accession>A0A1F7GRP5</accession>
<keyword evidence="4 6" id="KW-1133">Transmembrane helix</keyword>
<feature type="transmembrane region" description="Helical" evidence="6">
    <location>
        <begin position="21"/>
        <end position="43"/>
    </location>
</feature>
<evidence type="ECO:0008006" key="9">
    <source>
        <dbReference type="Google" id="ProtNLM"/>
    </source>
</evidence>
<keyword evidence="2" id="KW-1003">Cell membrane</keyword>
<feature type="transmembrane region" description="Helical" evidence="6">
    <location>
        <begin position="185"/>
        <end position="206"/>
    </location>
</feature>
<feature type="transmembrane region" description="Helical" evidence="6">
    <location>
        <begin position="127"/>
        <end position="149"/>
    </location>
</feature>